<accession>A0A1G2HWJ9</accession>
<comment type="caution">
    <text evidence="1">The sequence shown here is derived from an EMBL/GenBank/DDBJ whole genome shotgun (WGS) entry which is preliminary data.</text>
</comment>
<gene>
    <name evidence="1" type="ORF">A3D34_02060</name>
</gene>
<evidence type="ECO:0000313" key="2">
    <source>
        <dbReference type="Proteomes" id="UP000179183"/>
    </source>
</evidence>
<evidence type="ECO:0000313" key="1">
    <source>
        <dbReference type="EMBL" id="OGZ66926.1"/>
    </source>
</evidence>
<dbReference type="EMBL" id="MHOQ01000017">
    <property type="protein sequence ID" value="OGZ66926.1"/>
    <property type="molecule type" value="Genomic_DNA"/>
</dbReference>
<reference evidence="1 2" key="1">
    <citation type="journal article" date="2016" name="Nat. Commun.">
        <title>Thousands of microbial genomes shed light on interconnected biogeochemical processes in an aquifer system.</title>
        <authorList>
            <person name="Anantharaman K."/>
            <person name="Brown C.T."/>
            <person name="Hug L.A."/>
            <person name="Sharon I."/>
            <person name="Castelle C.J."/>
            <person name="Probst A.J."/>
            <person name="Thomas B.C."/>
            <person name="Singh A."/>
            <person name="Wilkins M.J."/>
            <person name="Karaoz U."/>
            <person name="Brodie E.L."/>
            <person name="Williams K.H."/>
            <person name="Hubbard S.S."/>
            <person name="Banfield J.F."/>
        </authorList>
    </citation>
    <scope>NUCLEOTIDE SEQUENCE [LARGE SCALE GENOMIC DNA]</scope>
</reference>
<sequence>MIDIIRESESWPGSEKLITIEDLGKAKTIKEIDRMFEILQLEMNALIKNLGESQQKEDRLKEIGEMIIIGQKIAKKISDKINLELKEHNQITENDIKNATTIEELEKMIDLLRREVEAIYQTIGNGIASETQEKRLNESVKIEKMAFGKIDEIKRKETEKN</sequence>
<name>A0A1G2HWJ9_9BACT</name>
<dbReference type="Proteomes" id="UP000179183">
    <property type="component" value="Unassembled WGS sequence"/>
</dbReference>
<proteinExistence type="predicted"/>
<organism evidence="1 2">
    <name type="scientific">Candidatus Staskawiczbacteria bacterium RIFCSPHIGHO2_02_FULL_33_16</name>
    <dbReference type="NCBI Taxonomy" id="1802204"/>
    <lineage>
        <taxon>Bacteria</taxon>
        <taxon>Candidatus Staskawicziibacteriota</taxon>
    </lineage>
</organism>
<dbReference type="AlphaFoldDB" id="A0A1G2HWJ9"/>
<protein>
    <submittedName>
        <fullName evidence="1">Uncharacterized protein</fullName>
    </submittedName>
</protein>